<dbReference type="Gene3D" id="3.80.10.10">
    <property type="entry name" value="Ribonuclease Inhibitor"/>
    <property type="match status" value="1"/>
</dbReference>
<reference evidence="15" key="2">
    <citation type="journal article" date="2024" name="Plant">
        <title>Genomic evolution and insights into agronomic trait innovations of Sesamum species.</title>
        <authorList>
            <person name="Miao H."/>
            <person name="Wang L."/>
            <person name="Qu L."/>
            <person name="Liu H."/>
            <person name="Sun Y."/>
            <person name="Le M."/>
            <person name="Wang Q."/>
            <person name="Wei S."/>
            <person name="Zheng Y."/>
            <person name="Lin W."/>
            <person name="Duan Y."/>
            <person name="Cao H."/>
            <person name="Xiong S."/>
            <person name="Wang X."/>
            <person name="Wei L."/>
            <person name="Li C."/>
            <person name="Ma Q."/>
            <person name="Ju M."/>
            <person name="Zhao R."/>
            <person name="Li G."/>
            <person name="Mu C."/>
            <person name="Tian Q."/>
            <person name="Mei H."/>
            <person name="Zhang T."/>
            <person name="Gao T."/>
            <person name="Zhang H."/>
        </authorList>
    </citation>
    <scope>NUCLEOTIDE SEQUENCE</scope>
    <source>
        <strain evidence="15">G02</strain>
    </source>
</reference>
<dbReference type="Gene3D" id="1.10.8.430">
    <property type="entry name" value="Helical domain of apoptotic protease-activating factors"/>
    <property type="match status" value="1"/>
</dbReference>
<evidence type="ECO:0000313" key="15">
    <source>
        <dbReference type="EMBL" id="KAL0335758.1"/>
    </source>
</evidence>
<dbReference type="InterPro" id="IPR032675">
    <property type="entry name" value="LRR_dom_sf"/>
</dbReference>
<evidence type="ECO:0000256" key="1">
    <source>
        <dbReference type="ARBA" id="ARBA00002074"/>
    </source>
</evidence>
<dbReference type="SUPFAM" id="SSF52058">
    <property type="entry name" value="L domain-like"/>
    <property type="match status" value="1"/>
</dbReference>
<dbReference type="Pfam" id="PF00931">
    <property type="entry name" value="NB-ARC"/>
    <property type="match status" value="1"/>
</dbReference>
<evidence type="ECO:0000256" key="10">
    <source>
        <dbReference type="ARBA" id="ARBA00022840"/>
    </source>
</evidence>
<protein>
    <submittedName>
        <fullName evidence="15">Late blight resistance proteinR1A-10</fullName>
    </submittedName>
</protein>
<dbReference type="SUPFAM" id="SSF52540">
    <property type="entry name" value="P-loop containing nucleoside triphosphate hydrolases"/>
    <property type="match status" value="1"/>
</dbReference>
<comment type="caution">
    <text evidence="15">The sequence shown here is derived from an EMBL/GenBank/DDBJ whole genome shotgun (WGS) entry which is preliminary data.</text>
</comment>
<evidence type="ECO:0000256" key="2">
    <source>
        <dbReference type="ARBA" id="ARBA00004496"/>
    </source>
</evidence>
<dbReference type="Pfam" id="PF23559">
    <property type="entry name" value="WHD_DRP"/>
    <property type="match status" value="1"/>
</dbReference>
<dbReference type="InterPro" id="IPR036388">
    <property type="entry name" value="WH-like_DNA-bd_sf"/>
</dbReference>
<dbReference type="PANTHER" id="PTHR23155:SF1152">
    <property type="entry name" value="AAA+ ATPASE DOMAIN-CONTAINING PROTEIN"/>
    <property type="match status" value="1"/>
</dbReference>
<evidence type="ECO:0000256" key="11">
    <source>
        <dbReference type="SAM" id="MobiDB-lite"/>
    </source>
</evidence>
<keyword evidence="5" id="KW-0433">Leucine-rich repeat</keyword>
<dbReference type="Gene3D" id="1.10.10.10">
    <property type="entry name" value="Winged helix-like DNA-binding domain superfamily/Winged helix DNA-binding domain"/>
    <property type="match status" value="1"/>
</dbReference>
<dbReference type="Gene3D" id="1.20.5.4130">
    <property type="match status" value="1"/>
</dbReference>
<evidence type="ECO:0000256" key="7">
    <source>
        <dbReference type="ARBA" id="ARBA00022737"/>
    </source>
</evidence>
<dbReference type="InterPro" id="IPR002182">
    <property type="entry name" value="NB-ARC"/>
</dbReference>
<dbReference type="InterPro" id="IPR027417">
    <property type="entry name" value="P-loop_NTPase"/>
</dbReference>
<comment type="subcellular location">
    <subcellularLocation>
        <location evidence="2">Cytoplasm</location>
    </subcellularLocation>
</comment>
<dbReference type="PRINTS" id="PR00364">
    <property type="entry name" value="DISEASERSIST"/>
</dbReference>
<feature type="region of interest" description="Disordered" evidence="11">
    <location>
        <begin position="888"/>
        <end position="928"/>
    </location>
</feature>
<dbReference type="FunFam" id="1.10.10.10:FF:000322">
    <property type="entry name" value="Probable disease resistance protein At1g63360"/>
    <property type="match status" value="1"/>
</dbReference>
<evidence type="ECO:0000259" key="14">
    <source>
        <dbReference type="Pfam" id="PF23598"/>
    </source>
</evidence>
<organism evidence="15">
    <name type="scientific">Sesamum radiatum</name>
    <name type="common">Black benniseed</name>
    <dbReference type="NCBI Taxonomy" id="300843"/>
    <lineage>
        <taxon>Eukaryota</taxon>
        <taxon>Viridiplantae</taxon>
        <taxon>Streptophyta</taxon>
        <taxon>Embryophyta</taxon>
        <taxon>Tracheophyta</taxon>
        <taxon>Spermatophyta</taxon>
        <taxon>Magnoliopsida</taxon>
        <taxon>eudicotyledons</taxon>
        <taxon>Gunneridae</taxon>
        <taxon>Pentapetalae</taxon>
        <taxon>asterids</taxon>
        <taxon>lamiids</taxon>
        <taxon>Lamiales</taxon>
        <taxon>Pedaliaceae</taxon>
        <taxon>Sesamum</taxon>
    </lineage>
</organism>
<keyword evidence="8" id="KW-0547">Nucleotide-binding</keyword>
<dbReference type="GO" id="GO:0043531">
    <property type="term" value="F:ADP binding"/>
    <property type="evidence" value="ECO:0007669"/>
    <property type="project" value="InterPro"/>
</dbReference>
<evidence type="ECO:0000256" key="6">
    <source>
        <dbReference type="ARBA" id="ARBA00022667"/>
    </source>
</evidence>
<dbReference type="GO" id="GO:0005524">
    <property type="term" value="F:ATP binding"/>
    <property type="evidence" value="ECO:0007669"/>
    <property type="project" value="UniProtKB-KW"/>
</dbReference>
<evidence type="ECO:0000256" key="5">
    <source>
        <dbReference type="ARBA" id="ARBA00022614"/>
    </source>
</evidence>
<feature type="domain" description="Disease resistance R13L4/SHOC-2-like LRR" evidence="14">
    <location>
        <begin position="582"/>
        <end position="823"/>
    </location>
</feature>
<gene>
    <name evidence="15" type="ORF">Sradi_4787700</name>
</gene>
<evidence type="ECO:0000256" key="3">
    <source>
        <dbReference type="ARBA" id="ARBA00008894"/>
    </source>
</evidence>
<keyword evidence="4" id="KW-0963">Cytoplasm</keyword>
<accession>A0AAW2MYA1</accession>
<dbReference type="GO" id="GO:0009626">
    <property type="term" value="P:plant-type hypersensitive response"/>
    <property type="evidence" value="ECO:0007669"/>
    <property type="project" value="UniProtKB-KW"/>
</dbReference>
<keyword evidence="7" id="KW-0677">Repeat</keyword>
<evidence type="ECO:0000259" key="12">
    <source>
        <dbReference type="Pfam" id="PF00931"/>
    </source>
</evidence>
<comment type="similarity">
    <text evidence="3">Belongs to the disease resistance NB-LRR family.</text>
</comment>
<dbReference type="InterPro" id="IPR058922">
    <property type="entry name" value="WHD_DRP"/>
</dbReference>
<comment type="function">
    <text evidence="1">Confers resistance to late blight (Phytophthora infestans) races carrying the avirulence gene Avr1. Resistance proteins guard the plant against pathogens that contain an appropriate avirulence protein via an indirect interaction with this avirulence protein. That triggers a defense system including the hypersensitive response, which restricts the pathogen growth.</text>
</comment>
<dbReference type="EMBL" id="JACGWJ010000021">
    <property type="protein sequence ID" value="KAL0335758.1"/>
    <property type="molecule type" value="Genomic_DNA"/>
</dbReference>
<evidence type="ECO:0000256" key="8">
    <source>
        <dbReference type="ARBA" id="ARBA00022741"/>
    </source>
</evidence>
<feature type="domain" description="NB-ARC" evidence="12">
    <location>
        <begin position="174"/>
        <end position="334"/>
    </location>
</feature>
<evidence type="ECO:0000256" key="4">
    <source>
        <dbReference type="ARBA" id="ARBA00022490"/>
    </source>
</evidence>
<feature type="domain" description="Disease resistance protein winged helix" evidence="13">
    <location>
        <begin position="420"/>
        <end position="489"/>
    </location>
</feature>
<feature type="compositionally biased region" description="Basic and acidic residues" evidence="11">
    <location>
        <begin position="899"/>
        <end position="919"/>
    </location>
</feature>
<keyword evidence="9" id="KW-0611">Plant defense</keyword>
<sequence>MAYAAVVSLKHTIQRLLNSSQIPIPSSLPEIIQLTYEKVESLQELFTLEDGSNNQRVKAVEREIREAAWRLEDVLESAHLSNHHHFLSQSHETLNGDFSIRVKEEIIFFTETVKKIEEQLGNASLPEEEEEDDVVVSSRIDQYFGLKKPKIVGLTDELLSIRDSIIDFPYEDPERLIVVAVEGMAGIGKTALVTAAYLHPRIVSHFECRAFVSIGPTKSQLRRILLCIIAQINPEFDTSGNAEISDHEEELASCLYSCLKNRRYLIVVDEVWNTRVWDELKKAFPDDRNNSRVIVTTRLFNIAKHASSTIFLHRKRFLNDEESWHLLREKVFGGEKNSCPSHLDEAGRKIAENCQGLPLMIITLAKHLSQAEKTAEYWEKVAKKEHSDIIAADEEFFKVLAPSYHHLPQHLKACFLYMGIFPLDYNIPASKLIKLWCAEEFLESNMTTSLEYVAMESLDQLMYANVVMICEQRFSIFAITKTCKLHPAFLHLCMREAGKNNFFHVIGSSVNRGIESQRRLCIHNNSLFGIKDVRQLMASVSNMRSLLCSGPHHPYPVPICLGSFSLLSLLDALTIRFYRFPDEVIKLVKLRYIAFTYNGELPASISKLQNLQYLIVHQYLSIISSGAHRWYLPMEIWNMEELRHLEVMGSDLPEPSYDTAYLCNLLTLSGISTRSCTKEVLERVPNLMELGIQIRLADDVVVEPLCCLADLASVITVKCCIVNPKHISQVVSTPPRVPIFPSNIRKLTLSGFGFPWEQMSTIAHLPELQVLKLQCNAFQGQEWTTYEGEFPQLQFLLLEDIDLRYWTAHHPDCFPLLSDLMIRHCYKLERIPPKYGGKPYLRIDLIECNPGLVAFAKEEILKKDELENESRLMLIKIESSADDRRQFMGNYRSGLNSGDIRRKTEQSESHEQSESDKQSESQLLQRTL</sequence>
<keyword evidence="10" id="KW-0067">ATP-binding</keyword>
<dbReference type="AlphaFoldDB" id="A0AAW2MYA1"/>
<reference evidence="15" key="1">
    <citation type="submission" date="2020-06" db="EMBL/GenBank/DDBJ databases">
        <authorList>
            <person name="Li T."/>
            <person name="Hu X."/>
            <person name="Zhang T."/>
            <person name="Song X."/>
            <person name="Zhang H."/>
            <person name="Dai N."/>
            <person name="Sheng W."/>
            <person name="Hou X."/>
            <person name="Wei L."/>
        </authorList>
    </citation>
    <scope>NUCLEOTIDE SEQUENCE</scope>
    <source>
        <strain evidence="15">G02</strain>
        <tissue evidence="15">Leaf</tissue>
    </source>
</reference>
<dbReference type="Pfam" id="PF23598">
    <property type="entry name" value="LRR_14"/>
    <property type="match status" value="1"/>
</dbReference>
<evidence type="ECO:0000259" key="13">
    <source>
        <dbReference type="Pfam" id="PF23559"/>
    </source>
</evidence>
<dbReference type="InterPro" id="IPR044974">
    <property type="entry name" value="Disease_R_plants"/>
</dbReference>
<dbReference type="InterPro" id="IPR042197">
    <property type="entry name" value="Apaf_helical"/>
</dbReference>
<dbReference type="PANTHER" id="PTHR23155">
    <property type="entry name" value="DISEASE RESISTANCE PROTEIN RP"/>
    <property type="match status" value="1"/>
</dbReference>
<dbReference type="GO" id="GO:0005737">
    <property type="term" value="C:cytoplasm"/>
    <property type="evidence" value="ECO:0007669"/>
    <property type="project" value="UniProtKB-SubCell"/>
</dbReference>
<keyword evidence="6" id="KW-0381">Hypersensitive response</keyword>
<proteinExistence type="inferred from homology"/>
<dbReference type="Gene3D" id="3.40.50.300">
    <property type="entry name" value="P-loop containing nucleotide triphosphate hydrolases"/>
    <property type="match status" value="1"/>
</dbReference>
<dbReference type="InterPro" id="IPR055414">
    <property type="entry name" value="LRR_R13L4/SHOC2-like"/>
</dbReference>
<name>A0AAW2MYA1_SESRA</name>
<evidence type="ECO:0000256" key="9">
    <source>
        <dbReference type="ARBA" id="ARBA00022821"/>
    </source>
</evidence>